<dbReference type="EMBL" id="JABEYC010000183">
    <property type="protein sequence ID" value="KAF4981140.1"/>
    <property type="molecule type" value="Genomic_DNA"/>
</dbReference>
<name>A0A8H4UPP7_9HYPO</name>
<gene>
    <name evidence="2" type="ORF">FZEAL_3010</name>
</gene>
<evidence type="ECO:0000256" key="1">
    <source>
        <dbReference type="SAM" id="MobiDB-lite"/>
    </source>
</evidence>
<accession>A0A8H4UPP7</accession>
<dbReference type="OrthoDB" id="5042995at2759"/>
<evidence type="ECO:0000313" key="3">
    <source>
        <dbReference type="Proteomes" id="UP000635477"/>
    </source>
</evidence>
<feature type="region of interest" description="Disordered" evidence="1">
    <location>
        <begin position="1"/>
        <end position="63"/>
    </location>
</feature>
<reference evidence="2" key="2">
    <citation type="submission" date="2020-05" db="EMBL/GenBank/DDBJ databases">
        <authorList>
            <person name="Kim H.-S."/>
            <person name="Proctor R.H."/>
            <person name="Brown D.W."/>
        </authorList>
    </citation>
    <scope>NUCLEOTIDE SEQUENCE</scope>
    <source>
        <strain evidence="2">NRRL 22465</strain>
    </source>
</reference>
<organism evidence="2 3">
    <name type="scientific">Fusarium zealandicum</name>
    <dbReference type="NCBI Taxonomy" id="1053134"/>
    <lineage>
        <taxon>Eukaryota</taxon>
        <taxon>Fungi</taxon>
        <taxon>Dikarya</taxon>
        <taxon>Ascomycota</taxon>
        <taxon>Pezizomycotina</taxon>
        <taxon>Sordariomycetes</taxon>
        <taxon>Hypocreomycetidae</taxon>
        <taxon>Hypocreales</taxon>
        <taxon>Nectriaceae</taxon>
        <taxon>Fusarium</taxon>
        <taxon>Fusarium staphyleae species complex</taxon>
    </lineage>
</organism>
<evidence type="ECO:0000313" key="2">
    <source>
        <dbReference type="EMBL" id="KAF4981140.1"/>
    </source>
</evidence>
<proteinExistence type="predicted"/>
<reference evidence="2" key="1">
    <citation type="journal article" date="2020" name="BMC Genomics">
        <title>Correction to: Identification and distribution of gene clusters required for synthesis of sphingolipid metabolism inhibitors in diverse species of the filamentous fungus Fusarium.</title>
        <authorList>
            <person name="Kim H.S."/>
            <person name="Lohmar J.M."/>
            <person name="Busman M."/>
            <person name="Brown D.W."/>
            <person name="Naumann T.A."/>
            <person name="Divon H.H."/>
            <person name="Lysoe E."/>
            <person name="Uhlig S."/>
            <person name="Proctor R.H."/>
        </authorList>
    </citation>
    <scope>NUCLEOTIDE SEQUENCE</scope>
    <source>
        <strain evidence="2">NRRL 22465</strain>
    </source>
</reference>
<sequence length="326" mass="37188">MESAELDHEQDETSPCTQGKKHDIDSVAASSPPAEKRTKSESSAPLRKARSVNITAPTPHRGPNLLVERAAYAAAAKRGRSPMRKPNVMLAETLIKDIPTTEYRVFLYNELDAADPGILPKKRKPIFTPGFQNRFFPKGTDEWENWNHYHVVLHGDKPVGKDETKDVTVKLGYGGPARDRGTLYNQLRRFDDVVVDLATPYKSTTCITLKFDLDHAFDFEVDYSMEQPARVAGLSRFTRPLFDKEYYDTFRLEVWQKDRLDDHVCLSLRFVEKQSLKASRPSCTQSRLFNIISVSLEDVDLEETEDGEIFNYTYRVKLEHPKAANS</sequence>
<comment type="caution">
    <text evidence="2">The sequence shown here is derived from an EMBL/GenBank/DDBJ whole genome shotgun (WGS) entry which is preliminary data.</text>
</comment>
<dbReference type="Proteomes" id="UP000635477">
    <property type="component" value="Unassembled WGS sequence"/>
</dbReference>
<protein>
    <submittedName>
        <fullName evidence="2">Uncharacterized protein</fullName>
    </submittedName>
</protein>
<dbReference type="AlphaFoldDB" id="A0A8H4UPP7"/>
<keyword evidence="3" id="KW-1185">Reference proteome</keyword>